<dbReference type="FunFam" id="2.40.50.140:FF:000002">
    <property type="entry name" value="Translation initiation factor IF-1"/>
    <property type="match status" value="1"/>
</dbReference>
<keyword evidence="4" id="KW-0699">rRNA-binding</keyword>
<comment type="subcellular location">
    <subcellularLocation>
        <location evidence="4">Cytoplasm</location>
    </subcellularLocation>
</comment>
<dbReference type="PANTHER" id="PTHR33370:SF1">
    <property type="entry name" value="TRANSLATION INITIATION FACTOR IF-1, CHLOROPLASTIC"/>
    <property type="match status" value="1"/>
</dbReference>
<reference evidence="7 8" key="1">
    <citation type="submission" date="2020-08" db="EMBL/GenBank/DDBJ databases">
        <title>Genomic Encyclopedia of Type Strains, Phase IV (KMG-IV): sequencing the most valuable type-strain genomes for metagenomic binning, comparative biology and taxonomic classification.</title>
        <authorList>
            <person name="Goeker M."/>
        </authorList>
    </citation>
    <scope>NUCLEOTIDE SEQUENCE [LARGE SCALE GENOMIC DNA]</scope>
    <source>
        <strain evidence="7 8">DSM 26736</strain>
    </source>
</reference>
<dbReference type="PANTHER" id="PTHR33370">
    <property type="entry name" value="TRANSLATION INITIATION FACTOR IF-1, CHLOROPLASTIC"/>
    <property type="match status" value="1"/>
</dbReference>
<dbReference type="PROSITE" id="PS50832">
    <property type="entry name" value="S1_IF1_TYPE"/>
    <property type="match status" value="1"/>
</dbReference>
<dbReference type="GO" id="GO:0043022">
    <property type="term" value="F:ribosome binding"/>
    <property type="evidence" value="ECO:0007669"/>
    <property type="project" value="UniProtKB-UniRule"/>
</dbReference>
<dbReference type="GO" id="GO:0003743">
    <property type="term" value="F:translation initiation factor activity"/>
    <property type="evidence" value="ECO:0007669"/>
    <property type="project" value="UniProtKB-UniRule"/>
</dbReference>
<keyword evidence="3 4" id="KW-0648">Protein biosynthesis</keyword>
<name>A0A840YED7_9SPHN</name>
<keyword evidence="2 4" id="KW-0396">Initiation factor</keyword>
<keyword evidence="8" id="KW-1185">Reference proteome</keyword>
<evidence type="ECO:0000256" key="3">
    <source>
        <dbReference type="ARBA" id="ARBA00022917"/>
    </source>
</evidence>
<dbReference type="InterPro" id="IPR012340">
    <property type="entry name" value="NA-bd_OB-fold"/>
</dbReference>
<dbReference type="GO" id="GO:0005829">
    <property type="term" value="C:cytosol"/>
    <property type="evidence" value="ECO:0007669"/>
    <property type="project" value="TreeGrafter"/>
</dbReference>
<keyword evidence="4" id="KW-0694">RNA-binding</keyword>
<evidence type="ECO:0000256" key="2">
    <source>
        <dbReference type="ARBA" id="ARBA00022540"/>
    </source>
</evidence>
<dbReference type="Proteomes" id="UP000527143">
    <property type="component" value="Unassembled WGS sequence"/>
</dbReference>
<gene>
    <name evidence="4" type="primary">infA</name>
    <name evidence="7" type="ORF">FHT02_000354</name>
</gene>
<dbReference type="Pfam" id="PF01176">
    <property type="entry name" value="eIF-1a"/>
    <property type="match status" value="1"/>
</dbReference>
<dbReference type="EMBL" id="JACIJF010000001">
    <property type="protein sequence ID" value="MBB5709148.1"/>
    <property type="molecule type" value="Genomic_DNA"/>
</dbReference>
<organism evidence="7 8">
    <name type="scientific">Sphingomonas xinjiangensis</name>
    <dbReference type="NCBI Taxonomy" id="643568"/>
    <lineage>
        <taxon>Bacteria</taxon>
        <taxon>Pseudomonadati</taxon>
        <taxon>Pseudomonadota</taxon>
        <taxon>Alphaproteobacteria</taxon>
        <taxon>Sphingomonadales</taxon>
        <taxon>Sphingomonadaceae</taxon>
        <taxon>Sphingomonas</taxon>
    </lineage>
</organism>
<dbReference type="RefSeq" id="WP_184083609.1">
    <property type="nucleotide sequence ID" value="NZ_JACIJF010000001.1"/>
</dbReference>
<evidence type="ECO:0000256" key="4">
    <source>
        <dbReference type="HAMAP-Rule" id="MF_00075"/>
    </source>
</evidence>
<evidence type="ECO:0000313" key="8">
    <source>
        <dbReference type="Proteomes" id="UP000527143"/>
    </source>
</evidence>
<dbReference type="NCBIfam" id="TIGR00008">
    <property type="entry name" value="infA"/>
    <property type="match status" value="1"/>
</dbReference>
<evidence type="ECO:0000256" key="1">
    <source>
        <dbReference type="ARBA" id="ARBA00010939"/>
    </source>
</evidence>
<dbReference type="Gene3D" id="2.40.50.140">
    <property type="entry name" value="Nucleic acid-binding proteins"/>
    <property type="match status" value="1"/>
</dbReference>
<evidence type="ECO:0000256" key="5">
    <source>
        <dbReference type="NCBIfam" id="TIGR00008"/>
    </source>
</evidence>
<sequence length="87" mass="10145">MAKEELMTLDGMIEEILPDGRFRVKLENDHRIVVYTAGKMRKFRIRSIVGDRVMVEMSPYDLDKGRLVYRERVQGTGFGGARRGNRR</sequence>
<dbReference type="CDD" id="cd04451">
    <property type="entry name" value="S1_IF1"/>
    <property type="match status" value="1"/>
</dbReference>
<feature type="domain" description="S1-like" evidence="6">
    <location>
        <begin position="1"/>
        <end position="72"/>
    </location>
</feature>
<comment type="function">
    <text evidence="4">One of the essential components for the initiation of protein synthesis. Stabilizes the binding of IF-2 and IF-3 on the 30S subunit to which N-formylmethionyl-tRNA(fMet) subsequently binds. Helps modulate mRNA selection, yielding the 30S pre-initiation complex (PIC). Upon addition of the 50S ribosomal subunit IF-1, IF-2 and IF-3 are released leaving the mature 70S translation initiation complex.</text>
</comment>
<dbReference type="InterPro" id="IPR006196">
    <property type="entry name" value="RNA-binding_domain_S1_IF1"/>
</dbReference>
<comment type="similarity">
    <text evidence="1 4">Belongs to the IF-1 family.</text>
</comment>
<keyword evidence="4" id="KW-0963">Cytoplasm</keyword>
<comment type="subunit">
    <text evidence="4">Component of the 30S ribosomal translation pre-initiation complex which assembles on the 30S ribosome in the order IF-2 and IF-3, IF-1 and N-formylmethionyl-tRNA(fMet); mRNA recruitment can occur at any time during PIC assembly.</text>
</comment>
<dbReference type="SUPFAM" id="SSF50249">
    <property type="entry name" value="Nucleic acid-binding proteins"/>
    <property type="match status" value="1"/>
</dbReference>
<dbReference type="InterPro" id="IPR004368">
    <property type="entry name" value="TIF_IF1"/>
</dbReference>
<protein>
    <recommendedName>
        <fullName evidence="4 5">Translation initiation factor IF-1</fullName>
    </recommendedName>
</protein>
<dbReference type="AlphaFoldDB" id="A0A840YED7"/>
<evidence type="ECO:0000259" key="6">
    <source>
        <dbReference type="PROSITE" id="PS50832"/>
    </source>
</evidence>
<dbReference type="GO" id="GO:0019843">
    <property type="term" value="F:rRNA binding"/>
    <property type="evidence" value="ECO:0007669"/>
    <property type="project" value="UniProtKB-UniRule"/>
</dbReference>
<evidence type="ECO:0000313" key="7">
    <source>
        <dbReference type="EMBL" id="MBB5709148.1"/>
    </source>
</evidence>
<accession>A0A840YED7</accession>
<proteinExistence type="inferred from homology"/>
<comment type="caution">
    <text evidence="7">The sequence shown here is derived from an EMBL/GenBank/DDBJ whole genome shotgun (WGS) entry which is preliminary data.</text>
</comment>
<dbReference type="HAMAP" id="MF_00075">
    <property type="entry name" value="IF_1"/>
    <property type="match status" value="1"/>
</dbReference>